<evidence type="ECO:0000256" key="5">
    <source>
        <dbReference type="ARBA" id="ARBA00022692"/>
    </source>
</evidence>
<dbReference type="Pfam" id="PF02687">
    <property type="entry name" value="FtsX"/>
    <property type="match status" value="1"/>
</dbReference>
<feature type="transmembrane region" description="Helical" evidence="8">
    <location>
        <begin position="288"/>
        <end position="312"/>
    </location>
</feature>
<dbReference type="NCBIfam" id="TIGR02212">
    <property type="entry name" value="lolCE"/>
    <property type="match status" value="1"/>
</dbReference>
<keyword evidence="5 8" id="KW-0812">Transmembrane</keyword>
<keyword evidence="11" id="KW-0449">Lipoprotein</keyword>
<evidence type="ECO:0000313" key="12">
    <source>
        <dbReference type="Proteomes" id="UP001595528"/>
    </source>
</evidence>
<evidence type="ECO:0000259" key="9">
    <source>
        <dbReference type="Pfam" id="PF02687"/>
    </source>
</evidence>
<keyword evidence="3" id="KW-0813">Transport</keyword>
<comment type="caution">
    <text evidence="11">The sequence shown here is derived from an EMBL/GenBank/DDBJ whole genome shotgun (WGS) entry which is preliminary data.</text>
</comment>
<reference evidence="12" key="1">
    <citation type="journal article" date="2019" name="Int. J. Syst. Evol. Microbiol.">
        <title>The Global Catalogue of Microorganisms (GCM) 10K type strain sequencing project: providing services to taxonomists for standard genome sequencing and annotation.</title>
        <authorList>
            <consortium name="The Broad Institute Genomics Platform"/>
            <consortium name="The Broad Institute Genome Sequencing Center for Infectious Disease"/>
            <person name="Wu L."/>
            <person name="Ma J."/>
        </authorList>
    </citation>
    <scope>NUCLEOTIDE SEQUENCE [LARGE SCALE GENOMIC DNA]</scope>
    <source>
        <strain evidence="12">KCTC 42964</strain>
    </source>
</reference>
<dbReference type="InterPro" id="IPR051447">
    <property type="entry name" value="Lipoprotein-release_system"/>
</dbReference>
<keyword evidence="12" id="KW-1185">Reference proteome</keyword>
<feature type="transmembrane region" description="Helical" evidence="8">
    <location>
        <begin position="397"/>
        <end position="417"/>
    </location>
</feature>
<gene>
    <name evidence="11" type="ORF">ACFOGJ_01980</name>
</gene>
<comment type="subcellular location">
    <subcellularLocation>
        <location evidence="1">Cell membrane</location>
        <topology evidence="1">Multi-pass membrane protein</topology>
    </subcellularLocation>
</comment>
<keyword evidence="4" id="KW-1003">Cell membrane</keyword>
<evidence type="ECO:0000259" key="10">
    <source>
        <dbReference type="Pfam" id="PF12704"/>
    </source>
</evidence>
<dbReference type="Pfam" id="PF12704">
    <property type="entry name" value="MacB_PCD"/>
    <property type="match status" value="1"/>
</dbReference>
<feature type="transmembrane region" description="Helical" evidence="8">
    <location>
        <begin position="39"/>
        <end position="65"/>
    </location>
</feature>
<evidence type="ECO:0000256" key="1">
    <source>
        <dbReference type="ARBA" id="ARBA00004651"/>
    </source>
</evidence>
<dbReference type="EMBL" id="JBHRTR010000005">
    <property type="protein sequence ID" value="MFC3225981.1"/>
    <property type="molecule type" value="Genomic_DNA"/>
</dbReference>
<proteinExistence type="inferred from homology"/>
<dbReference type="PANTHER" id="PTHR30489:SF0">
    <property type="entry name" value="LIPOPROTEIN-RELEASING SYSTEM TRANSMEMBRANE PROTEIN LOLE"/>
    <property type="match status" value="1"/>
</dbReference>
<dbReference type="InterPro" id="IPR025857">
    <property type="entry name" value="MacB_PCD"/>
</dbReference>
<dbReference type="Proteomes" id="UP001595528">
    <property type="component" value="Unassembled WGS sequence"/>
</dbReference>
<evidence type="ECO:0000256" key="6">
    <source>
        <dbReference type="ARBA" id="ARBA00022989"/>
    </source>
</evidence>
<keyword evidence="6 8" id="KW-1133">Transmembrane helix</keyword>
<feature type="domain" description="ABC3 transporter permease C-terminal" evidence="9">
    <location>
        <begin position="291"/>
        <end position="424"/>
    </location>
</feature>
<feature type="domain" description="MacB-like periplasmic core" evidence="10">
    <location>
        <begin position="45"/>
        <end position="260"/>
    </location>
</feature>
<evidence type="ECO:0000256" key="2">
    <source>
        <dbReference type="ARBA" id="ARBA00005236"/>
    </source>
</evidence>
<name>A0ABV7KUC0_9PROT</name>
<evidence type="ECO:0000256" key="7">
    <source>
        <dbReference type="ARBA" id="ARBA00023136"/>
    </source>
</evidence>
<organism evidence="11 12">
    <name type="scientific">Marinibaculum pumilum</name>
    <dbReference type="NCBI Taxonomy" id="1766165"/>
    <lineage>
        <taxon>Bacteria</taxon>
        <taxon>Pseudomonadati</taxon>
        <taxon>Pseudomonadota</taxon>
        <taxon>Alphaproteobacteria</taxon>
        <taxon>Rhodospirillales</taxon>
        <taxon>Rhodospirillaceae</taxon>
        <taxon>Marinibaculum</taxon>
    </lineage>
</organism>
<comment type="similarity">
    <text evidence="2">Belongs to the ABC-4 integral membrane protein family. LolC/E subfamily.</text>
</comment>
<dbReference type="InterPro" id="IPR011925">
    <property type="entry name" value="LolCE_TM"/>
</dbReference>
<accession>A0ABV7KUC0</accession>
<keyword evidence="7 8" id="KW-0472">Membrane</keyword>
<dbReference type="InterPro" id="IPR003838">
    <property type="entry name" value="ABC3_permease_C"/>
</dbReference>
<evidence type="ECO:0000256" key="8">
    <source>
        <dbReference type="SAM" id="Phobius"/>
    </source>
</evidence>
<dbReference type="PANTHER" id="PTHR30489">
    <property type="entry name" value="LIPOPROTEIN-RELEASING SYSTEM TRANSMEMBRANE PROTEIN LOLE"/>
    <property type="match status" value="1"/>
</dbReference>
<evidence type="ECO:0000256" key="4">
    <source>
        <dbReference type="ARBA" id="ARBA00022475"/>
    </source>
</evidence>
<dbReference type="RefSeq" id="WP_379897725.1">
    <property type="nucleotide sequence ID" value="NZ_JBHRTR010000005.1"/>
</dbReference>
<protein>
    <submittedName>
        <fullName evidence="11">Lipoprotein-releasing ABC transporter permease subunit</fullName>
    </submittedName>
</protein>
<feature type="transmembrane region" description="Helical" evidence="8">
    <location>
        <begin position="332"/>
        <end position="354"/>
    </location>
</feature>
<sequence>MAASEPASGRSRRGGTAPFSAVEWLLAFRYLQARRREGFISVIAIISLVGITIGVATLIIVMSVMNGFREELLSRVLGLNGHVVVQVPNRAFDDYLTVANTARNVDGVLAATPIVEGQALATSRAAAAGAVVRGVIPEDFVRDNLAGQQIVAGDMSLFHGKKAAVIGYRLARSLQVRVGDEVKLIAPEGISTAFGTVPRSLTVQVVGLFNIGMYEYDSGFVFLPMEAAQLFYRTGDAVSGVEIMLQDPDDTAAAMRDIGQALGPGYRLSDWRQAHGHLVTALQVERNVMFVILTLIIVVAAFNIMSSMIMLVRDKARGIAILRTMGASRGTIMRVFFICGSSVGIIGTGLGWLAGLGFAQNIDWLRRQLDAMLGTDLFAAEVYFLSQLPAKVNNTQVLLVILVALLLTFVFTIYPAFRAARVDPVEALRYE</sequence>
<evidence type="ECO:0000256" key="3">
    <source>
        <dbReference type="ARBA" id="ARBA00022448"/>
    </source>
</evidence>
<evidence type="ECO:0000313" key="11">
    <source>
        <dbReference type="EMBL" id="MFC3225981.1"/>
    </source>
</evidence>